<dbReference type="SUPFAM" id="SSF53720">
    <property type="entry name" value="ALDH-like"/>
    <property type="match status" value="1"/>
</dbReference>
<evidence type="ECO:0000313" key="13">
    <source>
        <dbReference type="Proteomes" id="UP000538666"/>
    </source>
</evidence>
<dbReference type="FunFam" id="3.40.50.1980:FF:000026">
    <property type="entry name" value="Histidinol dehydrogenase"/>
    <property type="match status" value="1"/>
</dbReference>
<dbReference type="FunFam" id="3.40.50.1980:FF:000001">
    <property type="entry name" value="Histidinol dehydrogenase"/>
    <property type="match status" value="1"/>
</dbReference>
<evidence type="ECO:0000256" key="8">
    <source>
        <dbReference type="PIRSR" id="PIRSR000099-2"/>
    </source>
</evidence>
<dbReference type="CDD" id="cd06572">
    <property type="entry name" value="Histidinol_dh"/>
    <property type="match status" value="1"/>
</dbReference>
<dbReference type="GO" id="GO:0000105">
    <property type="term" value="P:L-histidine biosynthetic process"/>
    <property type="evidence" value="ECO:0007669"/>
    <property type="project" value="UniProtKB-UniRule"/>
</dbReference>
<evidence type="ECO:0000256" key="3">
    <source>
        <dbReference type="ARBA" id="ARBA00022833"/>
    </source>
</evidence>
<dbReference type="Gene3D" id="1.20.5.1300">
    <property type="match status" value="1"/>
</dbReference>
<dbReference type="PANTHER" id="PTHR21256:SF2">
    <property type="entry name" value="HISTIDINE BIOSYNTHESIS TRIFUNCTIONAL PROTEIN"/>
    <property type="match status" value="1"/>
</dbReference>
<evidence type="ECO:0000256" key="10">
    <source>
        <dbReference type="PIRSR" id="PIRSR000099-4"/>
    </source>
</evidence>
<dbReference type="OrthoDB" id="9805269at2"/>
<dbReference type="PANTHER" id="PTHR21256">
    <property type="entry name" value="HISTIDINOL DEHYDROGENASE HDH"/>
    <property type="match status" value="1"/>
</dbReference>
<accession>A0A841JWW7</accession>
<dbReference type="PRINTS" id="PR00083">
    <property type="entry name" value="HOLDHDRGNASE"/>
</dbReference>
<dbReference type="InterPro" id="IPR022695">
    <property type="entry name" value="Histidinol_DH_monofunct"/>
</dbReference>
<dbReference type="EC" id="1.1.1.23" evidence="5"/>
<feature type="binding site" evidence="5 9">
    <location>
        <position position="402"/>
    </location>
    <ligand>
        <name>substrate</name>
    </ligand>
</feature>
<gene>
    <name evidence="5" type="primary">hisD</name>
    <name evidence="12" type="ORF">HNQ77_003611</name>
</gene>
<dbReference type="EMBL" id="JACHEK010000007">
    <property type="protein sequence ID" value="MBB6145650.1"/>
    <property type="molecule type" value="Genomic_DNA"/>
</dbReference>
<protein>
    <recommendedName>
        <fullName evidence="5">Histidinol dehydrogenase</fullName>
        <shortName evidence="5">HDH</shortName>
        <ecNumber evidence="5">1.1.1.23</ecNumber>
    </recommendedName>
</protein>
<dbReference type="NCBIfam" id="TIGR00069">
    <property type="entry name" value="hisD"/>
    <property type="match status" value="1"/>
</dbReference>
<comment type="function">
    <text evidence="5">Catalyzes the sequential NAD-dependent oxidations of L-histidinol to L-histidinaldehyde and then to L-histidine.</text>
</comment>
<dbReference type="UniPathway" id="UPA00031">
    <property type="reaction ID" value="UER00014"/>
</dbReference>
<feature type="binding site" evidence="5 8">
    <location>
        <position position="208"/>
    </location>
    <ligand>
        <name>NAD(+)</name>
        <dbReference type="ChEBI" id="CHEBI:57540"/>
    </ligand>
</feature>
<keyword evidence="5" id="KW-0368">Histidine biosynthesis</keyword>
<comment type="cofactor">
    <cofactor evidence="5 10">
        <name>Zn(2+)</name>
        <dbReference type="ChEBI" id="CHEBI:29105"/>
    </cofactor>
    <text evidence="5 10">Binds 1 zinc ion per subunit.</text>
</comment>
<feature type="active site" description="Proton acceptor" evidence="5 7">
    <location>
        <position position="317"/>
    </location>
</feature>
<evidence type="ECO:0000256" key="6">
    <source>
        <dbReference type="PIRNR" id="PIRNR000099"/>
    </source>
</evidence>
<dbReference type="Gene3D" id="3.40.50.1980">
    <property type="entry name" value="Nitrogenase molybdenum iron protein domain"/>
    <property type="match status" value="2"/>
</dbReference>
<feature type="binding site" evidence="5 10">
    <location>
        <position position="252"/>
    </location>
    <ligand>
        <name>Zn(2+)</name>
        <dbReference type="ChEBI" id="CHEBI:29105"/>
    </ligand>
</feature>
<feature type="binding site" evidence="5 8">
    <location>
        <position position="185"/>
    </location>
    <ligand>
        <name>NAD(+)</name>
        <dbReference type="ChEBI" id="CHEBI:57540"/>
    </ligand>
</feature>
<dbReference type="InterPro" id="IPR012131">
    <property type="entry name" value="Hstdl_DH"/>
</dbReference>
<evidence type="ECO:0000256" key="9">
    <source>
        <dbReference type="PIRSR" id="PIRSR000099-3"/>
    </source>
</evidence>
<feature type="binding site" evidence="5 9">
    <location>
        <position position="255"/>
    </location>
    <ligand>
        <name>substrate</name>
    </ligand>
</feature>
<dbReference type="AlphaFoldDB" id="A0A841JWW7"/>
<dbReference type="GO" id="GO:0008270">
    <property type="term" value="F:zinc ion binding"/>
    <property type="evidence" value="ECO:0007669"/>
    <property type="project" value="UniProtKB-UniRule"/>
</dbReference>
<evidence type="ECO:0000313" key="12">
    <source>
        <dbReference type="EMBL" id="MBB6145650.1"/>
    </source>
</evidence>
<dbReference type="GO" id="GO:0004399">
    <property type="term" value="F:histidinol dehydrogenase activity"/>
    <property type="evidence" value="ECO:0007669"/>
    <property type="project" value="UniProtKB-UniRule"/>
</dbReference>
<feature type="binding site" evidence="5 9">
    <location>
        <position position="407"/>
    </location>
    <ligand>
        <name>substrate</name>
    </ligand>
</feature>
<evidence type="ECO:0000256" key="2">
    <source>
        <dbReference type="ARBA" id="ARBA00022723"/>
    </source>
</evidence>
<feature type="binding site" evidence="5 10">
    <location>
        <position position="255"/>
    </location>
    <ligand>
        <name>Zn(2+)</name>
        <dbReference type="ChEBI" id="CHEBI:29105"/>
    </ligand>
</feature>
<dbReference type="GO" id="GO:0005737">
    <property type="term" value="C:cytoplasm"/>
    <property type="evidence" value="ECO:0007669"/>
    <property type="project" value="TreeGrafter"/>
</dbReference>
<dbReference type="PIRSF" id="PIRSF000099">
    <property type="entry name" value="Histidinol_dh"/>
    <property type="match status" value="1"/>
</dbReference>
<keyword evidence="2 5" id="KW-0479">Metal-binding</keyword>
<feature type="binding site" evidence="5 9">
    <location>
        <position position="231"/>
    </location>
    <ligand>
        <name>substrate</name>
    </ligand>
</feature>
<feature type="binding site" evidence="5 10">
    <location>
        <position position="407"/>
    </location>
    <ligand>
        <name>Zn(2+)</name>
        <dbReference type="ChEBI" id="CHEBI:29105"/>
    </ligand>
</feature>
<reference evidence="12 13" key="1">
    <citation type="submission" date="2020-08" db="EMBL/GenBank/DDBJ databases">
        <title>Genomic Encyclopedia of Type Strains, Phase IV (KMG-IV): sequencing the most valuable type-strain genomes for metagenomic binning, comparative biology and taxonomic classification.</title>
        <authorList>
            <person name="Goeker M."/>
        </authorList>
    </citation>
    <scope>NUCLEOTIDE SEQUENCE [LARGE SCALE GENOMIC DNA]</scope>
    <source>
        <strain evidence="12 13">DSM 103733</strain>
    </source>
</reference>
<keyword evidence="4 5" id="KW-0560">Oxidoreductase</keyword>
<evidence type="ECO:0000256" key="1">
    <source>
        <dbReference type="ARBA" id="ARBA00010178"/>
    </source>
</evidence>
<evidence type="ECO:0000256" key="5">
    <source>
        <dbReference type="HAMAP-Rule" id="MF_01024"/>
    </source>
</evidence>
<evidence type="ECO:0000256" key="11">
    <source>
        <dbReference type="RuleBase" id="RU004175"/>
    </source>
</evidence>
<organism evidence="12 13">
    <name type="scientific">Silvibacterium bohemicum</name>
    <dbReference type="NCBI Taxonomy" id="1577686"/>
    <lineage>
        <taxon>Bacteria</taxon>
        <taxon>Pseudomonadati</taxon>
        <taxon>Acidobacteriota</taxon>
        <taxon>Terriglobia</taxon>
        <taxon>Terriglobales</taxon>
        <taxon>Acidobacteriaceae</taxon>
        <taxon>Silvibacterium</taxon>
    </lineage>
</organism>
<comment type="pathway">
    <text evidence="5">Amino-acid biosynthesis; L-histidine biosynthesis; L-histidine from 5-phospho-alpha-D-ribose 1-diphosphate: step 9/9.</text>
</comment>
<feature type="binding site" evidence="5 10">
    <location>
        <position position="348"/>
    </location>
    <ligand>
        <name>Zn(2+)</name>
        <dbReference type="ChEBI" id="CHEBI:29105"/>
    </ligand>
</feature>
<keyword evidence="5" id="KW-0028">Amino-acid biosynthesis</keyword>
<comment type="similarity">
    <text evidence="1 5 6 11">Belongs to the histidinol dehydrogenase family.</text>
</comment>
<evidence type="ECO:0000256" key="4">
    <source>
        <dbReference type="ARBA" id="ARBA00023002"/>
    </source>
</evidence>
<evidence type="ECO:0000256" key="7">
    <source>
        <dbReference type="PIRSR" id="PIRSR000099-1"/>
    </source>
</evidence>
<dbReference type="RefSeq" id="WP_050060695.1">
    <property type="nucleotide sequence ID" value="NZ_JACHEK010000007.1"/>
</dbReference>
<feature type="binding site" evidence="5 9">
    <location>
        <position position="318"/>
    </location>
    <ligand>
        <name>substrate</name>
    </ligand>
</feature>
<feature type="binding site" evidence="5 9">
    <location>
        <position position="348"/>
    </location>
    <ligand>
        <name>substrate</name>
    </ligand>
</feature>
<comment type="caution">
    <text evidence="12">The sequence shown here is derived from an EMBL/GenBank/DDBJ whole genome shotgun (WGS) entry which is preliminary data.</text>
</comment>
<dbReference type="Pfam" id="PF00815">
    <property type="entry name" value="Histidinol_dh"/>
    <property type="match status" value="1"/>
</dbReference>
<feature type="binding site" evidence="5 8">
    <location>
        <position position="128"/>
    </location>
    <ligand>
        <name>NAD(+)</name>
        <dbReference type="ChEBI" id="CHEBI:57540"/>
    </ligand>
</feature>
<name>A0A841JWW7_9BACT</name>
<dbReference type="InterPro" id="IPR016161">
    <property type="entry name" value="Ald_DH/histidinol_DH"/>
</dbReference>
<dbReference type="GO" id="GO:0051287">
    <property type="term" value="F:NAD binding"/>
    <property type="evidence" value="ECO:0007669"/>
    <property type="project" value="InterPro"/>
</dbReference>
<comment type="catalytic activity">
    <reaction evidence="5">
        <text>L-histidinol + 2 NAD(+) + H2O = L-histidine + 2 NADH + 3 H(+)</text>
        <dbReference type="Rhea" id="RHEA:20641"/>
        <dbReference type="ChEBI" id="CHEBI:15377"/>
        <dbReference type="ChEBI" id="CHEBI:15378"/>
        <dbReference type="ChEBI" id="CHEBI:57540"/>
        <dbReference type="ChEBI" id="CHEBI:57595"/>
        <dbReference type="ChEBI" id="CHEBI:57699"/>
        <dbReference type="ChEBI" id="CHEBI:57945"/>
        <dbReference type="EC" id="1.1.1.23"/>
    </reaction>
</comment>
<dbReference type="HAMAP" id="MF_01024">
    <property type="entry name" value="HisD"/>
    <property type="match status" value="1"/>
</dbReference>
<keyword evidence="5 8" id="KW-0520">NAD</keyword>
<proteinExistence type="inferred from homology"/>
<keyword evidence="13" id="KW-1185">Reference proteome</keyword>
<sequence length="422" mass="44913">MKLLSTKTKLARQRIDELIARRSTTYERALPTAKRIVDSVRKGGDRALRRYAAQLDGYSQQTPLRISEAEIQAAWQAASSELKKALATAEKNIRSFAQRQRPKEWDFAPAPGVKTGQRIRPLGAVGCYVPSGRYPLPSTLLMTVIPAQVAGVDRIVVVSPRPAPETLAAAAMLGVTEMYRLGGAQAIAALAYGTETVARVDKIVGPGNAFVTAAKKLVAFDCAIDMLAGPTEIVVTSESGEAAEIAADLVAQAEHDPDALAILVTTQTELARAVIAEVKQRVRSNKIAREAIAPNGVAIVAQSTEEAQTITNALAPEHLTVDSAEDLAWITNAGSVFVGRYSAQPLGDYVSGPNHTLPTSGLARVRGGLSVMDFLKIVTVQEYSVEGLQRLGPAAIALAEAEGLLGHAEAIRVRSTLRRNNA</sequence>
<dbReference type="Proteomes" id="UP000538666">
    <property type="component" value="Unassembled WGS sequence"/>
</dbReference>
<feature type="active site" description="Proton acceptor" evidence="5 7">
    <location>
        <position position="318"/>
    </location>
</feature>
<feature type="binding site" evidence="5 9">
    <location>
        <position position="252"/>
    </location>
    <ligand>
        <name>substrate</name>
    </ligand>
</feature>
<keyword evidence="3 5" id="KW-0862">Zinc</keyword>